<dbReference type="Proteomes" id="UP001187066">
    <property type="component" value="Unassembled WGS sequence"/>
</dbReference>
<dbReference type="EMBL" id="JAWLOF010000002">
    <property type="protein sequence ID" value="MDV7021769.1"/>
    <property type="molecule type" value="Genomic_DNA"/>
</dbReference>
<gene>
    <name evidence="2" type="ORF">EGT71_03495</name>
    <name evidence="1" type="ORF">R4P48_03620</name>
</gene>
<name>A0A427V6Q3_9ENTR</name>
<accession>A0A427V6Q3</accession>
<proteinExistence type="predicted"/>
<evidence type="ECO:0000313" key="1">
    <source>
        <dbReference type="EMBL" id="MDV7021769.1"/>
    </source>
</evidence>
<protein>
    <submittedName>
        <fullName evidence="2">Uncharacterized protein</fullName>
    </submittedName>
</protein>
<evidence type="ECO:0000313" key="2">
    <source>
        <dbReference type="EMBL" id="RSE28463.1"/>
    </source>
</evidence>
<dbReference type="RefSeq" id="WP_125291718.1">
    <property type="nucleotide sequence ID" value="NZ_DAIRID010000184.1"/>
</dbReference>
<dbReference type="Proteomes" id="UP000275331">
    <property type="component" value="Unassembled WGS sequence"/>
</dbReference>
<comment type="caution">
    <text evidence="2">The sequence shown here is derived from an EMBL/GenBank/DDBJ whole genome shotgun (WGS) entry which is preliminary data.</text>
</comment>
<organism evidence="2 3">
    <name type="scientific">Atlantibacter subterraneus</name>
    <dbReference type="NCBI Taxonomy" id="255519"/>
    <lineage>
        <taxon>Bacteria</taxon>
        <taxon>Pseudomonadati</taxon>
        <taxon>Pseudomonadota</taxon>
        <taxon>Gammaproteobacteria</taxon>
        <taxon>Enterobacterales</taxon>
        <taxon>Enterobacteriaceae</taxon>
        <taxon>Atlantibacter</taxon>
    </lineage>
</organism>
<keyword evidence="4" id="KW-1185">Reference proteome</keyword>
<reference evidence="2 3" key="1">
    <citation type="submission" date="2018-10" db="EMBL/GenBank/DDBJ databases">
        <title>Transmission dynamics of multidrug resistant bacteria on intensive care unit surfaces.</title>
        <authorList>
            <person name="D'Souza A.W."/>
            <person name="Potter R.F."/>
            <person name="Wallace M."/>
            <person name="Shupe A."/>
            <person name="Patel S."/>
            <person name="Sun S."/>
            <person name="Gul D."/>
            <person name="Kwon J.H."/>
            <person name="Andleeb S."/>
            <person name="Burnham C.-A.D."/>
            <person name="Dantas G."/>
        </authorList>
    </citation>
    <scope>NUCLEOTIDE SEQUENCE [LARGE SCALE GENOMIC DNA]</scope>
    <source>
        <strain evidence="2 3">AS_373</strain>
    </source>
</reference>
<dbReference type="EMBL" id="RHXB01000002">
    <property type="protein sequence ID" value="RSE28463.1"/>
    <property type="molecule type" value="Genomic_DNA"/>
</dbReference>
<reference evidence="1 4" key="2">
    <citation type="submission" date="2023-10" db="EMBL/GenBank/DDBJ databases">
        <authorList>
            <person name="Dale J."/>
        </authorList>
    </citation>
    <scope>NUCLEOTIDE SEQUENCE [LARGE SCALE GENOMIC DNA]</scope>
    <source>
        <strain evidence="1 4">2023EL-00970</strain>
    </source>
</reference>
<evidence type="ECO:0000313" key="4">
    <source>
        <dbReference type="Proteomes" id="UP001187066"/>
    </source>
</evidence>
<dbReference type="OrthoDB" id="6592724at2"/>
<dbReference type="AlphaFoldDB" id="A0A427V6Q3"/>
<evidence type="ECO:0000313" key="3">
    <source>
        <dbReference type="Proteomes" id="UP000275331"/>
    </source>
</evidence>
<sequence length="66" mass="7306">MKDLDLLAKLEMAKTLHNHGVDLIQIATATGLTRPELIAALKIIFRDEIDNHRKRVSRTGSAASLI</sequence>